<feature type="compositionally biased region" description="Pro residues" evidence="5">
    <location>
        <begin position="40"/>
        <end position="49"/>
    </location>
</feature>
<evidence type="ECO:0000259" key="6">
    <source>
        <dbReference type="SMART" id="SM01006"/>
    </source>
</evidence>
<evidence type="ECO:0000256" key="4">
    <source>
        <dbReference type="ARBA" id="ARBA00031122"/>
    </source>
</evidence>
<evidence type="ECO:0000313" key="8">
    <source>
        <dbReference type="Proteomes" id="UP001204000"/>
    </source>
</evidence>
<comment type="pathway">
    <text evidence="2">Siderophore biosynthesis; mycobactin biosynthesis.</text>
</comment>
<feature type="compositionally biased region" description="Polar residues" evidence="5">
    <location>
        <begin position="1"/>
        <end position="18"/>
    </location>
</feature>
<feature type="domain" description="Acyltransferase MbtK/IucB-like conserved" evidence="6">
    <location>
        <begin position="55"/>
        <end position="102"/>
    </location>
</feature>
<keyword evidence="8" id="KW-1185">Reference proteome</keyword>
<evidence type="ECO:0000313" key="7">
    <source>
        <dbReference type="EMBL" id="MCP1388725.1"/>
    </source>
</evidence>
<evidence type="ECO:0000256" key="1">
    <source>
        <dbReference type="ARBA" id="ARBA00003818"/>
    </source>
</evidence>
<dbReference type="RefSeq" id="WP_034984982.1">
    <property type="nucleotide sequence ID" value="NZ_JAMFTQ010000023.1"/>
</dbReference>
<feature type="compositionally biased region" description="Basic and acidic residues" evidence="5">
    <location>
        <begin position="21"/>
        <end position="34"/>
    </location>
</feature>
<dbReference type="EMBL" id="JAMFTQ010000023">
    <property type="protein sequence ID" value="MCP1388725.1"/>
    <property type="molecule type" value="Genomic_DNA"/>
</dbReference>
<reference evidence="7" key="1">
    <citation type="submission" date="2022-05" db="EMBL/GenBank/DDBJ databases">
        <title>Corynebacterium sp. TA-R-1 sp. nov., isolated from human feces.</title>
        <authorList>
            <person name="Shamsuzzaman M."/>
            <person name="Dahal R.H."/>
        </authorList>
    </citation>
    <scope>NUCLEOTIDE SEQUENCE</scope>
    <source>
        <strain evidence="7">TA-R-1</strain>
    </source>
</reference>
<comment type="caution">
    <text evidence="7">The sequence shown here is derived from an EMBL/GenBank/DDBJ whole genome shotgun (WGS) entry which is preliminary data.</text>
</comment>
<dbReference type="InterPro" id="IPR019432">
    <property type="entry name" value="Acyltransferase_MbtK/IucB-like"/>
</dbReference>
<feature type="region of interest" description="Disordered" evidence="5">
    <location>
        <begin position="1"/>
        <end position="66"/>
    </location>
</feature>
<dbReference type="Pfam" id="PF13523">
    <property type="entry name" value="Acetyltransf_8"/>
    <property type="match status" value="1"/>
</dbReference>
<evidence type="ECO:0000256" key="2">
    <source>
        <dbReference type="ARBA" id="ARBA00005102"/>
    </source>
</evidence>
<dbReference type="PANTHER" id="PTHR31438">
    <property type="entry name" value="LYSINE N-ACYLTRANSFERASE C17G9.06C-RELATED"/>
    <property type="match status" value="1"/>
</dbReference>
<comment type="function">
    <text evidence="1">Acyltransferase required for the direct transfer of medium- to long-chain fatty acyl moieties from a carrier protein (MbtL) on to the epsilon-amino group of lysine residue in the mycobactin core.</text>
</comment>
<gene>
    <name evidence="7" type="ORF">M5J20_11125</name>
</gene>
<protein>
    <recommendedName>
        <fullName evidence="3">Lysine N-acyltransferase MbtK</fullName>
    </recommendedName>
    <alternativeName>
        <fullName evidence="4">Mycobactin synthase protein K</fullName>
    </alternativeName>
</protein>
<evidence type="ECO:0000256" key="3">
    <source>
        <dbReference type="ARBA" id="ARBA00020586"/>
    </source>
</evidence>
<dbReference type="PANTHER" id="PTHR31438:SF1">
    <property type="entry name" value="LYSINE N-ACYLTRANSFERASE C17G9.06C-RELATED"/>
    <property type="match status" value="1"/>
</dbReference>
<feature type="region of interest" description="Disordered" evidence="5">
    <location>
        <begin position="122"/>
        <end position="144"/>
    </location>
</feature>
<name>A0ABT1G410_9CORY</name>
<organism evidence="7 8">
    <name type="scientific">Corynebacterium stercoris</name>
    <dbReference type="NCBI Taxonomy" id="2943490"/>
    <lineage>
        <taxon>Bacteria</taxon>
        <taxon>Bacillati</taxon>
        <taxon>Actinomycetota</taxon>
        <taxon>Actinomycetes</taxon>
        <taxon>Mycobacteriales</taxon>
        <taxon>Corynebacteriaceae</taxon>
        <taxon>Corynebacterium</taxon>
    </lineage>
</organism>
<dbReference type="Proteomes" id="UP001204000">
    <property type="component" value="Unassembled WGS sequence"/>
</dbReference>
<dbReference type="Gene3D" id="3.40.630.30">
    <property type="match status" value="1"/>
</dbReference>
<dbReference type="SMART" id="SM01006">
    <property type="entry name" value="AlcB"/>
    <property type="match status" value="1"/>
</dbReference>
<sequence length="264" mass="29620">MIDNDPQQQPESLLTGSPQPRPEEILARLRHDIPTADFLPSPPPLPQMNPPFSLRPADPDPESSDADLVAEWMSRPHLRETWEQPWPAERWRQDWVAKTHTTYARAAILSYSIPRSPHIRAAKEATRGDASAAPTPSDENDATTPVGYVEIYRPHRDEIGSSYLSQPHDLGAHIAIGKPELTGHGIFSSFLSKLAAALLEQDPQCQLVLGEPDYRNTRTHRALAKASFQDFGERQQRADRRVRLFGLTRPSAGREPQQRLEATP</sequence>
<evidence type="ECO:0000256" key="5">
    <source>
        <dbReference type="SAM" id="MobiDB-lite"/>
    </source>
</evidence>
<proteinExistence type="predicted"/>
<dbReference type="SUPFAM" id="SSF55729">
    <property type="entry name" value="Acyl-CoA N-acyltransferases (Nat)"/>
    <property type="match status" value="1"/>
</dbReference>
<dbReference type="InterPro" id="IPR016181">
    <property type="entry name" value="Acyl_CoA_acyltransferase"/>
</dbReference>
<accession>A0ABT1G410</accession>